<feature type="transmembrane region" description="Helical" evidence="1">
    <location>
        <begin position="167"/>
        <end position="191"/>
    </location>
</feature>
<proteinExistence type="predicted"/>
<keyword evidence="1" id="KW-0812">Transmembrane</keyword>
<feature type="signal peptide" evidence="2">
    <location>
        <begin position="1"/>
        <end position="20"/>
    </location>
</feature>
<sequence length="379" mass="40384">MARISFLFVAAIFSIPKASTFSLKPINTRTITTRARLHSRPFSPVSSVFFSVRKRPLEPTSTRLLSSRDETPTSEFALAPSSKILKYAYGVICISCAAAWIATSKVALSFHPDPIINAQSLGRHNLLTILQALVLPLPLIFGSAWSLASEARCEAAKIVRRQLHWGVAAACAYTAAAVGWAPAFSCGYHLFDLNFRKVVAATFGIAALAACGGGMQSEGHAINCHGPAATGGLHSSLYSIGRAGLTFFTAMPLFVSFPRAAIPAILGKRLSRSFVGFTALAAVMSHCLKRGADRKQLNEVPIYQKMRLTLGIGSALHFILVMGKALGVDGGGLLLPGDGLWINYPAMTAVPYTALVSMLVFGVVTVASFVPVTEQESLQ</sequence>
<feature type="chain" id="PRO_5031370809" evidence="2">
    <location>
        <begin position="21"/>
        <end position="379"/>
    </location>
</feature>
<protein>
    <submittedName>
        <fullName evidence="3">Uncharacterized protein</fullName>
    </submittedName>
</protein>
<dbReference type="AlphaFoldDB" id="A0A7S1FTV6"/>
<organism evidence="3">
    <name type="scientific">Corethron hystrix</name>
    <dbReference type="NCBI Taxonomy" id="216773"/>
    <lineage>
        <taxon>Eukaryota</taxon>
        <taxon>Sar</taxon>
        <taxon>Stramenopiles</taxon>
        <taxon>Ochrophyta</taxon>
        <taxon>Bacillariophyta</taxon>
        <taxon>Coscinodiscophyceae</taxon>
        <taxon>Corethrophycidae</taxon>
        <taxon>Corethrales</taxon>
        <taxon>Corethraceae</taxon>
        <taxon>Corethron</taxon>
    </lineage>
</organism>
<evidence type="ECO:0000256" key="2">
    <source>
        <dbReference type="SAM" id="SignalP"/>
    </source>
</evidence>
<keyword evidence="1" id="KW-0472">Membrane</keyword>
<evidence type="ECO:0000256" key="1">
    <source>
        <dbReference type="SAM" id="Phobius"/>
    </source>
</evidence>
<keyword evidence="2" id="KW-0732">Signal</keyword>
<reference evidence="3" key="1">
    <citation type="submission" date="2021-01" db="EMBL/GenBank/DDBJ databases">
        <authorList>
            <person name="Corre E."/>
            <person name="Pelletier E."/>
            <person name="Niang G."/>
            <person name="Scheremetjew M."/>
            <person name="Finn R."/>
            <person name="Kale V."/>
            <person name="Holt S."/>
            <person name="Cochrane G."/>
            <person name="Meng A."/>
            <person name="Brown T."/>
            <person name="Cohen L."/>
        </authorList>
    </citation>
    <scope>NUCLEOTIDE SEQUENCE</scope>
    <source>
        <strain evidence="3">308</strain>
    </source>
</reference>
<feature type="transmembrane region" description="Helical" evidence="1">
    <location>
        <begin position="308"/>
        <end position="326"/>
    </location>
</feature>
<feature type="transmembrane region" description="Helical" evidence="1">
    <location>
        <begin position="87"/>
        <end position="108"/>
    </location>
</feature>
<feature type="transmembrane region" description="Helical" evidence="1">
    <location>
        <begin position="129"/>
        <end position="147"/>
    </location>
</feature>
<feature type="transmembrane region" description="Helical" evidence="1">
    <location>
        <begin position="346"/>
        <end position="370"/>
    </location>
</feature>
<feature type="transmembrane region" description="Helical" evidence="1">
    <location>
        <begin position="245"/>
        <end position="266"/>
    </location>
</feature>
<name>A0A7S1FTV6_9STRA</name>
<keyword evidence="1" id="KW-1133">Transmembrane helix</keyword>
<gene>
    <name evidence="3" type="ORF">CHYS00102_LOCUS14633</name>
</gene>
<accession>A0A7S1FTV6</accession>
<dbReference type="EMBL" id="HBFR01020323">
    <property type="protein sequence ID" value="CAD8887435.1"/>
    <property type="molecule type" value="Transcribed_RNA"/>
</dbReference>
<evidence type="ECO:0000313" key="3">
    <source>
        <dbReference type="EMBL" id="CAD8887435.1"/>
    </source>
</evidence>